<reference evidence="2 3" key="1">
    <citation type="journal article" date="2014" name="Genome Announc.">
        <title>Draft genome sequence of Sclerotinia borealis, a psychrophilic plant pathogenic fungus.</title>
        <authorList>
            <person name="Mardanov A.V."/>
            <person name="Beletsky A.V."/>
            <person name="Kadnikov V.V."/>
            <person name="Ignatov A.N."/>
            <person name="Ravin N.V."/>
        </authorList>
    </citation>
    <scope>NUCLEOTIDE SEQUENCE [LARGE SCALE GENOMIC DNA]</scope>
    <source>
        <strain evidence="3">F-4157</strain>
    </source>
</reference>
<evidence type="ECO:0000313" key="3">
    <source>
        <dbReference type="Proteomes" id="UP000019487"/>
    </source>
</evidence>
<feature type="compositionally biased region" description="Polar residues" evidence="1">
    <location>
        <begin position="53"/>
        <end position="67"/>
    </location>
</feature>
<accession>W9CS25</accession>
<dbReference type="AlphaFoldDB" id="W9CS25"/>
<proteinExistence type="predicted"/>
<gene>
    <name evidence="2" type="ORF">SBOR_0756</name>
</gene>
<keyword evidence="3" id="KW-1185">Reference proteome</keyword>
<evidence type="ECO:0000256" key="1">
    <source>
        <dbReference type="SAM" id="MobiDB-lite"/>
    </source>
</evidence>
<protein>
    <submittedName>
        <fullName evidence="2">Uncharacterized protein</fullName>
    </submittedName>
</protein>
<feature type="compositionally biased region" description="Polar residues" evidence="1">
    <location>
        <begin position="1"/>
        <end position="29"/>
    </location>
</feature>
<organism evidence="2 3">
    <name type="scientific">Sclerotinia borealis (strain F-4128)</name>
    <dbReference type="NCBI Taxonomy" id="1432307"/>
    <lineage>
        <taxon>Eukaryota</taxon>
        <taxon>Fungi</taxon>
        <taxon>Dikarya</taxon>
        <taxon>Ascomycota</taxon>
        <taxon>Pezizomycotina</taxon>
        <taxon>Leotiomycetes</taxon>
        <taxon>Helotiales</taxon>
        <taxon>Sclerotiniaceae</taxon>
        <taxon>Sclerotinia</taxon>
    </lineage>
</organism>
<feature type="region of interest" description="Disordered" evidence="1">
    <location>
        <begin position="1"/>
        <end position="83"/>
    </location>
</feature>
<dbReference type="OrthoDB" id="5373857at2759"/>
<sequence>MSSSDTNNETKTTSVLSNLLPSSFKTPGVQNIEKAYSRAGATNNHTPGYASALGSQDQKGGSENQGVGSAKFAEGISDQRGEPSVVGKMFNNLINARQDENQLALLSFLELDSRGVVWKRNGILLSGSV</sequence>
<evidence type="ECO:0000313" key="2">
    <source>
        <dbReference type="EMBL" id="ESZ98898.1"/>
    </source>
</evidence>
<dbReference type="EMBL" id="AYSA01000028">
    <property type="protein sequence ID" value="ESZ98898.1"/>
    <property type="molecule type" value="Genomic_DNA"/>
</dbReference>
<name>W9CS25_SCLBF</name>
<comment type="caution">
    <text evidence="2">The sequence shown here is derived from an EMBL/GenBank/DDBJ whole genome shotgun (WGS) entry which is preliminary data.</text>
</comment>
<dbReference type="HOGENOM" id="CLU_160175_0_0_1"/>
<dbReference type="Proteomes" id="UP000019487">
    <property type="component" value="Unassembled WGS sequence"/>
</dbReference>